<dbReference type="SUPFAM" id="SSF52047">
    <property type="entry name" value="RNI-like"/>
    <property type="match status" value="1"/>
</dbReference>
<dbReference type="EMBL" id="LFJN01000011">
    <property type="protein sequence ID" value="KPI40714.1"/>
    <property type="molecule type" value="Genomic_DNA"/>
</dbReference>
<keyword evidence="4" id="KW-1185">Reference proteome</keyword>
<feature type="domain" description="F-box" evidence="2">
    <location>
        <begin position="12"/>
        <end position="56"/>
    </location>
</feature>
<feature type="compositionally biased region" description="Basic residues" evidence="1">
    <location>
        <begin position="114"/>
        <end position="123"/>
    </location>
</feature>
<dbReference type="GeneID" id="28731309"/>
<feature type="region of interest" description="Disordered" evidence="1">
    <location>
        <begin position="410"/>
        <end position="473"/>
    </location>
</feature>
<dbReference type="Pfam" id="PF00646">
    <property type="entry name" value="F-box"/>
    <property type="match status" value="1"/>
</dbReference>
<dbReference type="RefSeq" id="XP_018000677.1">
    <property type="nucleotide sequence ID" value="XM_018139429.1"/>
</dbReference>
<feature type="region of interest" description="Disordered" evidence="1">
    <location>
        <begin position="104"/>
        <end position="149"/>
    </location>
</feature>
<feature type="compositionally biased region" description="Basic and acidic residues" evidence="1">
    <location>
        <begin position="460"/>
        <end position="473"/>
    </location>
</feature>
<dbReference type="PROSITE" id="PS50181">
    <property type="entry name" value="FBOX"/>
    <property type="match status" value="1"/>
</dbReference>
<evidence type="ECO:0000313" key="4">
    <source>
        <dbReference type="Proteomes" id="UP000038010"/>
    </source>
</evidence>
<dbReference type="CDD" id="cd09917">
    <property type="entry name" value="F-box_SF"/>
    <property type="match status" value="1"/>
</dbReference>
<protein>
    <recommendedName>
        <fullName evidence="2">F-box domain-containing protein</fullName>
    </recommendedName>
</protein>
<proteinExistence type="predicted"/>
<dbReference type="AlphaFoldDB" id="A0A0N1HR99"/>
<accession>A0A0N1HR99</accession>
<organism evidence="3 4">
    <name type="scientific">Cyphellophora attinorum</name>
    <dbReference type="NCBI Taxonomy" id="1664694"/>
    <lineage>
        <taxon>Eukaryota</taxon>
        <taxon>Fungi</taxon>
        <taxon>Dikarya</taxon>
        <taxon>Ascomycota</taxon>
        <taxon>Pezizomycotina</taxon>
        <taxon>Eurotiomycetes</taxon>
        <taxon>Chaetothyriomycetidae</taxon>
        <taxon>Chaetothyriales</taxon>
        <taxon>Cyphellophoraceae</taxon>
        <taxon>Cyphellophora</taxon>
    </lineage>
</organism>
<dbReference type="Gene3D" id="3.80.10.10">
    <property type="entry name" value="Ribonuclease Inhibitor"/>
    <property type="match status" value="1"/>
</dbReference>
<dbReference type="OrthoDB" id="5425556at2759"/>
<dbReference type="InterPro" id="IPR001810">
    <property type="entry name" value="F-box_dom"/>
</dbReference>
<feature type="compositionally biased region" description="Polar residues" evidence="1">
    <location>
        <begin position="424"/>
        <end position="433"/>
    </location>
</feature>
<dbReference type="VEuPathDB" id="FungiDB:AB675_10642"/>
<gene>
    <name evidence="3" type="ORF">AB675_10642</name>
</gene>
<reference evidence="3 4" key="1">
    <citation type="submission" date="2015-06" db="EMBL/GenBank/DDBJ databases">
        <title>Draft genome of the ant-associated black yeast Phialophora attae CBS 131958.</title>
        <authorList>
            <person name="Moreno L.F."/>
            <person name="Stielow B.J."/>
            <person name="de Hoog S."/>
            <person name="Vicente V.A."/>
            <person name="Weiss V.A."/>
            <person name="de Vries M."/>
            <person name="Cruz L.M."/>
            <person name="Souza E.M."/>
        </authorList>
    </citation>
    <scope>NUCLEOTIDE SEQUENCE [LARGE SCALE GENOMIC DNA]</scope>
    <source>
        <strain evidence="3 4">CBS 131958</strain>
    </source>
</reference>
<name>A0A0N1HR99_9EURO</name>
<comment type="caution">
    <text evidence="3">The sequence shown here is derived from an EMBL/GenBank/DDBJ whole genome shotgun (WGS) entry which is preliminary data.</text>
</comment>
<evidence type="ECO:0000256" key="1">
    <source>
        <dbReference type="SAM" id="MobiDB-lite"/>
    </source>
</evidence>
<evidence type="ECO:0000259" key="2">
    <source>
        <dbReference type="PROSITE" id="PS50181"/>
    </source>
</evidence>
<dbReference type="InterPro" id="IPR032675">
    <property type="entry name" value="LRR_dom_sf"/>
</dbReference>
<dbReference type="Proteomes" id="UP000038010">
    <property type="component" value="Unassembled WGS sequence"/>
</dbReference>
<sequence>MPRLMLEAVPVARSLATLPIEVQCNIIAHLPIASLLKFARTSHHNHKLAKTVLKTLHVAVFSKKVHGVLAYLNVVDQIGSASSPQFDEPGLDWVNVTACIPETAKTTSPLGSPARKRLRRTRRRNDEPAATARRHAPSLPPVISPQAHREAQIHQQNAQLTRILSSSCLSNLITLTIHTYALLSPSLAATLSTQLPHLRHLYLNFCHPAIHDSSLPSFYWSNCPSLEKEGSTAWNLLSGIGSNACNKRGRRSGGSNGSEPTSLHSLTLKRAAITSLQLRKWIELNPELQTLKLALVTGVDRDFVEGLGRSCLVRNTPHVSSSSRSKATTTQQHQPPKGLTTLLFESCTNLSLSSRCDFAWLEALVISGGLNYISFKDCPNVDLQALRAVCEERGWVNSDRSNGGLLIEELQGPSSADERLETRSLGQVESGQTEGADGSAASGRGGKSIACGGVIDVDPMWDKKGHDSKADEV</sequence>
<feature type="compositionally biased region" description="Polar residues" evidence="1">
    <location>
        <begin position="317"/>
        <end position="334"/>
    </location>
</feature>
<evidence type="ECO:0000313" key="3">
    <source>
        <dbReference type="EMBL" id="KPI40714.1"/>
    </source>
</evidence>
<feature type="region of interest" description="Disordered" evidence="1">
    <location>
        <begin position="316"/>
        <end position="335"/>
    </location>
</feature>